<keyword evidence="11" id="KW-0418">Kinase</keyword>
<dbReference type="Pfam" id="PF13855">
    <property type="entry name" value="LRR_8"/>
    <property type="match status" value="1"/>
</dbReference>
<dbReference type="Gene3D" id="3.80.10.10">
    <property type="entry name" value="Ribonuclease Inhibitor"/>
    <property type="match status" value="1"/>
</dbReference>
<keyword evidence="14 19" id="KW-0472">Membrane</keyword>
<keyword evidence="15" id="KW-0675">Receptor</keyword>
<dbReference type="InterPro" id="IPR011009">
    <property type="entry name" value="Kinase-like_dom_sf"/>
</dbReference>
<dbReference type="SMART" id="SM00220">
    <property type="entry name" value="S_TKc"/>
    <property type="match status" value="1"/>
</dbReference>
<dbReference type="AlphaFoldDB" id="V4RYG5"/>
<feature type="transmembrane region" description="Helical" evidence="19">
    <location>
        <begin position="242"/>
        <end position="264"/>
    </location>
</feature>
<dbReference type="InterPro" id="IPR017441">
    <property type="entry name" value="Protein_kinase_ATP_BS"/>
</dbReference>
<evidence type="ECO:0000256" key="17">
    <source>
        <dbReference type="ARBA" id="ARBA00048679"/>
    </source>
</evidence>
<dbReference type="Gramene" id="ESR40068">
    <property type="protein sequence ID" value="ESR40068"/>
    <property type="gene ID" value="CICLE_v10027496mg"/>
</dbReference>
<keyword evidence="22" id="KW-1185">Reference proteome</keyword>
<dbReference type="Proteomes" id="UP000030687">
    <property type="component" value="Unassembled WGS sequence"/>
</dbReference>
<dbReference type="OMA" id="DHGAMES"/>
<keyword evidence="10 18" id="KW-0547">Nucleotide-binding</keyword>
<reference evidence="21 22" key="1">
    <citation type="submission" date="2013-10" db="EMBL/GenBank/DDBJ databases">
        <authorList>
            <consortium name="International Citrus Genome Consortium"/>
            <person name="Jenkins J."/>
            <person name="Schmutz J."/>
            <person name="Prochnik S."/>
            <person name="Rokhsar D."/>
            <person name="Gmitter F."/>
            <person name="Ollitrault P."/>
            <person name="Machado M."/>
            <person name="Talon M."/>
            <person name="Wincker P."/>
            <person name="Jaillon O."/>
            <person name="Morgante M."/>
        </authorList>
    </citation>
    <scope>NUCLEOTIDE SEQUENCE</scope>
    <source>
        <strain evidence="22">cv. Clemenules</strain>
    </source>
</reference>
<evidence type="ECO:0000256" key="11">
    <source>
        <dbReference type="ARBA" id="ARBA00022777"/>
    </source>
</evidence>
<dbReference type="GO" id="GO:0005524">
    <property type="term" value="F:ATP binding"/>
    <property type="evidence" value="ECO:0007669"/>
    <property type="project" value="UniProtKB-UniRule"/>
</dbReference>
<keyword evidence="6" id="KW-0808">Transferase</keyword>
<comment type="catalytic activity">
    <reaction evidence="17">
        <text>L-seryl-[protein] + ATP = O-phospho-L-seryl-[protein] + ADP + H(+)</text>
        <dbReference type="Rhea" id="RHEA:17989"/>
        <dbReference type="Rhea" id="RHEA-COMP:9863"/>
        <dbReference type="Rhea" id="RHEA-COMP:11604"/>
        <dbReference type="ChEBI" id="CHEBI:15378"/>
        <dbReference type="ChEBI" id="CHEBI:29999"/>
        <dbReference type="ChEBI" id="CHEBI:30616"/>
        <dbReference type="ChEBI" id="CHEBI:83421"/>
        <dbReference type="ChEBI" id="CHEBI:456216"/>
        <dbReference type="EC" id="2.7.11.1"/>
    </reaction>
</comment>
<evidence type="ECO:0000256" key="19">
    <source>
        <dbReference type="SAM" id="Phobius"/>
    </source>
</evidence>
<evidence type="ECO:0000256" key="16">
    <source>
        <dbReference type="ARBA" id="ARBA00047899"/>
    </source>
</evidence>
<proteinExistence type="predicted"/>
<dbReference type="InterPro" id="IPR001611">
    <property type="entry name" value="Leu-rich_rpt"/>
</dbReference>
<evidence type="ECO:0000256" key="9">
    <source>
        <dbReference type="ARBA" id="ARBA00022737"/>
    </source>
</evidence>
<dbReference type="Pfam" id="PF12819">
    <property type="entry name" value="Malectin_like"/>
    <property type="match status" value="1"/>
</dbReference>
<accession>V4RYG5</accession>
<dbReference type="GO" id="GO:0004674">
    <property type="term" value="F:protein serine/threonine kinase activity"/>
    <property type="evidence" value="ECO:0007669"/>
    <property type="project" value="UniProtKB-KW"/>
</dbReference>
<dbReference type="InterPro" id="IPR001245">
    <property type="entry name" value="Ser-Thr/Tyr_kinase_cat_dom"/>
</dbReference>
<protein>
    <recommendedName>
        <fullName evidence="2">non-specific serine/threonine protein kinase</fullName>
        <ecNumber evidence="2">2.7.11.1</ecNumber>
    </recommendedName>
</protein>
<evidence type="ECO:0000256" key="2">
    <source>
        <dbReference type="ARBA" id="ARBA00012513"/>
    </source>
</evidence>
<keyword evidence="4" id="KW-0597">Phosphoprotein</keyword>
<dbReference type="InterPro" id="IPR008271">
    <property type="entry name" value="Ser/Thr_kinase_AS"/>
</dbReference>
<dbReference type="Pfam" id="PF07714">
    <property type="entry name" value="PK_Tyr_Ser-Thr"/>
    <property type="match status" value="1"/>
</dbReference>
<evidence type="ECO:0000256" key="7">
    <source>
        <dbReference type="ARBA" id="ARBA00022692"/>
    </source>
</evidence>
<dbReference type="InParanoid" id="V4RYG5"/>
<evidence type="ECO:0000256" key="4">
    <source>
        <dbReference type="ARBA" id="ARBA00022553"/>
    </source>
</evidence>
<comment type="subcellular location">
    <subcellularLocation>
        <location evidence="1">Membrane</location>
        <topology evidence="1">Single-pass membrane protein</topology>
    </subcellularLocation>
</comment>
<evidence type="ECO:0000256" key="3">
    <source>
        <dbReference type="ARBA" id="ARBA00022527"/>
    </source>
</evidence>
<evidence type="ECO:0000256" key="18">
    <source>
        <dbReference type="PROSITE-ProRule" id="PRU10141"/>
    </source>
</evidence>
<dbReference type="InterPro" id="IPR000719">
    <property type="entry name" value="Prot_kinase_dom"/>
</dbReference>
<dbReference type="EMBL" id="KI536925">
    <property type="protein sequence ID" value="ESR40068.1"/>
    <property type="molecule type" value="Genomic_DNA"/>
</dbReference>
<feature type="binding site" evidence="18">
    <location>
        <position position="322"/>
    </location>
    <ligand>
        <name>ATP</name>
        <dbReference type="ChEBI" id="CHEBI:30616"/>
    </ligand>
</feature>
<evidence type="ECO:0000256" key="10">
    <source>
        <dbReference type="ARBA" id="ARBA00022741"/>
    </source>
</evidence>
<keyword evidence="13 19" id="KW-1133">Transmembrane helix</keyword>
<organism evidence="21 22">
    <name type="scientific">Citrus clementina</name>
    <name type="common">Clementine</name>
    <name type="synonym">Citrus deliciosa x Citrus sinensis</name>
    <dbReference type="NCBI Taxonomy" id="85681"/>
    <lineage>
        <taxon>Eukaryota</taxon>
        <taxon>Viridiplantae</taxon>
        <taxon>Streptophyta</taxon>
        <taxon>Embryophyta</taxon>
        <taxon>Tracheophyta</taxon>
        <taxon>Spermatophyta</taxon>
        <taxon>Magnoliopsida</taxon>
        <taxon>eudicotyledons</taxon>
        <taxon>Gunneridae</taxon>
        <taxon>Pentapetalae</taxon>
        <taxon>rosids</taxon>
        <taxon>malvids</taxon>
        <taxon>Sapindales</taxon>
        <taxon>Rutaceae</taxon>
        <taxon>Aurantioideae</taxon>
        <taxon>Citrus</taxon>
    </lineage>
</organism>
<comment type="catalytic activity">
    <reaction evidence="16">
        <text>L-threonyl-[protein] + ATP = O-phospho-L-threonyl-[protein] + ADP + H(+)</text>
        <dbReference type="Rhea" id="RHEA:46608"/>
        <dbReference type="Rhea" id="RHEA-COMP:11060"/>
        <dbReference type="Rhea" id="RHEA-COMP:11605"/>
        <dbReference type="ChEBI" id="CHEBI:15378"/>
        <dbReference type="ChEBI" id="CHEBI:30013"/>
        <dbReference type="ChEBI" id="CHEBI:30616"/>
        <dbReference type="ChEBI" id="CHEBI:61977"/>
        <dbReference type="ChEBI" id="CHEBI:456216"/>
        <dbReference type="EC" id="2.7.11.1"/>
    </reaction>
</comment>
<evidence type="ECO:0000256" key="6">
    <source>
        <dbReference type="ARBA" id="ARBA00022679"/>
    </source>
</evidence>
<keyword evidence="8" id="KW-0732">Signal</keyword>
<keyword evidence="9" id="KW-0677">Repeat</keyword>
<dbReference type="SUPFAM" id="SSF56112">
    <property type="entry name" value="Protein kinase-like (PK-like)"/>
    <property type="match status" value="1"/>
</dbReference>
<dbReference type="FunFam" id="3.30.200.20:FF:000394">
    <property type="entry name" value="Leucine-rich repeat receptor-like protein kinase"/>
    <property type="match status" value="1"/>
</dbReference>
<evidence type="ECO:0000256" key="14">
    <source>
        <dbReference type="ARBA" id="ARBA00023136"/>
    </source>
</evidence>
<dbReference type="InterPro" id="IPR024788">
    <property type="entry name" value="Malectin-like_Carb-bd_dom"/>
</dbReference>
<dbReference type="PANTHER" id="PTHR45631:SF197">
    <property type="entry name" value="TYROSINE KINASE FAMILY PROTEIN"/>
    <property type="match status" value="1"/>
</dbReference>
<dbReference type="Gene3D" id="3.30.200.20">
    <property type="entry name" value="Phosphorylase Kinase, domain 1"/>
    <property type="match status" value="1"/>
</dbReference>
<evidence type="ECO:0000256" key="13">
    <source>
        <dbReference type="ARBA" id="ARBA00022989"/>
    </source>
</evidence>
<evidence type="ECO:0000256" key="1">
    <source>
        <dbReference type="ARBA" id="ARBA00004167"/>
    </source>
</evidence>
<dbReference type="eggNOG" id="ENOG502QQCZ">
    <property type="taxonomic scope" value="Eukaryota"/>
</dbReference>
<gene>
    <name evidence="21" type="ORF">CICLE_v10027496mg</name>
</gene>
<keyword evidence="3" id="KW-0723">Serine/threonine-protein kinase</keyword>
<evidence type="ECO:0000256" key="8">
    <source>
        <dbReference type="ARBA" id="ARBA00022729"/>
    </source>
</evidence>
<feature type="domain" description="Protein kinase" evidence="20">
    <location>
        <begin position="295"/>
        <end position="567"/>
    </location>
</feature>
<dbReference type="Gene3D" id="1.10.510.10">
    <property type="entry name" value="Transferase(Phosphotransferase) domain 1"/>
    <property type="match status" value="1"/>
</dbReference>
<keyword evidence="12 18" id="KW-0067">ATP-binding</keyword>
<dbReference type="EC" id="2.7.11.1" evidence="2"/>
<dbReference type="PROSITE" id="PS00107">
    <property type="entry name" value="PROTEIN_KINASE_ATP"/>
    <property type="match status" value="1"/>
</dbReference>
<dbReference type="PROSITE" id="PS50011">
    <property type="entry name" value="PROTEIN_KINASE_DOM"/>
    <property type="match status" value="1"/>
</dbReference>
<evidence type="ECO:0000313" key="21">
    <source>
        <dbReference type="EMBL" id="ESR40068.1"/>
    </source>
</evidence>
<dbReference type="FunFam" id="1.10.510.10:FF:000146">
    <property type="entry name" value="LRR receptor-like serine/threonine-protein kinase IOS1"/>
    <property type="match status" value="1"/>
</dbReference>
<dbReference type="PROSITE" id="PS00108">
    <property type="entry name" value="PROTEIN_KINASE_ST"/>
    <property type="match status" value="1"/>
</dbReference>
<evidence type="ECO:0000256" key="15">
    <source>
        <dbReference type="ARBA" id="ARBA00023170"/>
    </source>
</evidence>
<dbReference type="GO" id="GO:0016020">
    <property type="term" value="C:membrane"/>
    <property type="evidence" value="ECO:0007669"/>
    <property type="project" value="UniProtKB-SubCell"/>
</dbReference>
<evidence type="ECO:0000313" key="22">
    <source>
        <dbReference type="Proteomes" id="UP000030687"/>
    </source>
</evidence>
<dbReference type="PANTHER" id="PTHR45631">
    <property type="entry name" value="OS07G0107800 PROTEIN-RELATED"/>
    <property type="match status" value="1"/>
</dbReference>
<sequence length="604" mass="67174">MNDYQGPSTVMQTAVIPTNGSNSLQLSWEPIDPKFLYYAYLYFSEFENVQANNQTREIIIYINGIDWFGPFSPLHFAANTIYSTWPILTAEKIEFSINTTESSTLPPILNAYEIYRAKEFLQFLTNQQDGLNCSYPEYDPPRITSLNLSSSGIAGDIAPYISTLTSIQILDLSNNNLTGPVPDFLSQLPFLTELNLKGTIPNGLIEKQKNGLLSLSVEGNPDLCPEASCTADESNGSRDNKFVVPVVASVVSLCVLVTAMAILWSLRRRMQVAKNGSFELKNQRFSYSNVLRITNNFERVLGNGGFGTVYHGYLDGTEVAVKMLSPSSAQGYKQFQAEVELLMRIHHKNLTTLVGYCDEGTNRGLIYEFMANGNLQALLLGEEADILSWEGRLRIAIEAAKGLEYLHSGCTPPIVHRDVKSTNILLSEKFQAKIADFGLSRTFPVEGSGTHVTTTIAGTPGYFDPAYYISNRLTEKSDVYNFGVVLLEIITSKSVIERTHERTHITQWVSFMLGKGDIESIVDPRLLEDFDINSVWKTVEIAMACVSQTSTKRPTMNQVVMELNESLAIETARLKAAGKEYESKDSIESISVNQHSELSPLARQ</sequence>
<evidence type="ECO:0000256" key="12">
    <source>
        <dbReference type="ARBA" id="ARBA00022840"/>
    </source>
</evidence>
<evidence type="ECO:0000256" key="5">
    <source>
        <dbReference type="ARBA" id="ARBA00022614"/>
    </source>
</evidence>
<name>V4RYG5_CITCL</name>
<keyword evidence="7 19" id="KW-0812">Transmembrane</keyword>
<dbReference type="CDD" id="cd14066">
    <property type="entry name" value="STKc_IRAK"/>
    <property type="match status" value="1"/>
</dbReference>
<dbReference type="KEGG" id="cic:CICLE_v10027496mg"/>
<dbReference type="SUPFAM" id="SSF52058">
    <property type="entry name" value="L domain-like"/>
    <property type="match status" value="1"/>
</dbReference>
<dbReference type="InterPro" id="IPR032675">
    <property type="entry name" value="LRR_dom_sf"/>
</dbReference>
<keyword evidence="5" id="KW-0433">Leucine-rich repeat</keyword>
<evidence type="ECO:0000259" key="20">
    <source>
        <dbReference type="PROSITE" id="PS50011"/>
    </source>
</evidence>